<feature type="region of interest" description="Disordered" evidence="1">
    <location>
        <begin position="16"/>
        <end position="44"/>
    </location>
</feature>
<feature type="compositionally biased region" description="Basic and acidic residues" evidence="1">
    <location>
        <begin position="121"/>
        <end position="153"/>
    </location>
</feature>
<keyword evidence="3" id="KW-1185">Reference proteome</keyword>
<sequence>MEDKYEVSDRKLMKGDFSSRHYEDASQYRDASGDGQNYNLKKSERKRKVPLLRRVLDRSPSSEGVAGRQAMTRAIAGIGGAIVKVPDVIPGQGEVLIKVAMDTDISNVLAYSCREVNADGTRTDLSGKSDGSSGRRDSDGKKVKDSPKQDLPRKPPANDTKPPAPKVDRPPVPKDDKAPTANDSKPPAANDTKPPAPKVDRPPVANDTKPPAPKVDRPPVPKDDKAPTANDSKPPAAKDDKVPGAKEDKAPAVKDDKVPGAEKKVDGKAAGQAKDGKKGDALAKEAEKSTSHLVPQLANKLKNLKRMKPIRGGIVALLKQHTLCHVLFYGLLTCSVLLELLC</sequence>
<feature type="compositionally biased region" description="Basic and acidic residues" evidence="1">
    <location>
        <begin position="16"/>
        <end position="27"/>
    </location>
</feature>
<feature type="region of interest" description="Disordered" evidence="1">
    <location>
        <begin position="119"/>
        <end position="291"/>
    </location>
</feature>
<feature type="compositionally biased region" description="Basic and acidic residues" evidence="1">
    <location>
        <begin position="166"/>
        <end position="178"/>
    </location>
</feature>
<evidence type="ECO:0000313" key="3">
    <source>
        <dbReference type="Proteomes" id="UP001230268"/>
    </source>
</evidence>
<feature type="compositionally biased region" description="Basic and acidic residues" evidence="1">
    <location>
        <begin position="274"/>
        <end position="290"/>
    </location>
</feature>
<evidence type="ECO:0000256" key="1">
    <source>
        <dbReference type="SAM" id="MobiDB-lite"/>
    </source>
</evidence>
<protein>
    <submittedName>
        <fullName evidence="2">Uncharacterized protein</fullName>
    </submittedName>
</protein>
<evidence type="ECO:0000313" key="2">
    <source>
        <dbReference type="EMBL" id="KAK1442809.1"/>
    </source>
</evidence>
<feature type="compositionally biased region" description="Basic and acidic residues" evidence="1">
    <location>
        <begin position="236"/>
        <end position="267"/>
    </location>
</feature>
<accession>A0AAD8LL49</accession>
<reference evidence="2" key="1">
    <citation type="submission" date="2023-08" db="EMBL/GenBank/DDBJ databases">
        <title>Draft sequence of the Babesia gibsoni genome.</title>
        <authorList>
            <person name="Yamagishi J.Y."/>
            <person name="Xuan X.X."/>
        </authorList>
    </citation>
    <scope>NUCLEOTIDE SEQUENCE</scope>
    <source>
        <strain evidence="2">Azabu</strain>
    </source>
</reference>
<gene>
    <name evidence="2" type="ORF">BgAZ_303270</name>
</gene>
<comment type="caution">
    <text evidence="2">The sequence shown here is derived from an EMBL/GenBank/DDBJ whole genome shotgun (WGS) entry which is preliminary data.</text>
</comment>
<feature type="compositionally biased region" description="Basic and acidic residues" evidence="1">
    <location>
        <begin position="214"/>
        <end position="226"/>
    </location>
</feature>
<dbReference type="AlphaFoldDB" id="A0AAD8LL49"/>
<proteinExistence type="predicted"/>
<dbReference type="Proteomes" id="UP001230268">
    <property type="component" value="Unassembled WGS sequence"/>
</dbReference>
<dbReference type="EMBL" id="JAVEPI010000003">
    <property type="protein sequence ID" value="KAK1442809.1"/>
    <property type="molecule type" value="Genomic_DNA"/>
</dbReference>
<organism evidence="2 3">
    <name type="scientific">Babesia gibsoni</name>
    <dbReference type="NCBI Taxonomy" id="33632"/>
    <lineage>
        <taxon>Eukaryota</taxon>
        <taxon>Sar</taxon>
        <taxon>Alveolata</taxon>
        <taxon>Apicomplexa</taxon>
        <taxon>Aconoidasida</taxon>
        <taxon>Piroplasmida</taxon>
        <taxon>Babesiidae</taxon>
        <taxon>Babesia</taxon>
    </lineage>
</organism>
<name>A0AAD8LL49_BABGI</name>